<dbReference type="eggNOG" id="ENOG5033AAF">
    <property type="taxonomic scope" value="Bacteria"/>
</dbReference>
<dbReference type="AlphaFoldDB" id="A0A1H1BPF9"/>
<proteinExistence type="predicted"/>
<name>A0A1H1BPF9_9MICO</name>
<dbReference type="RefSeq" id="WP_010156568.1">
    <property type="nucleotide sequence ID" value="NZ_FNKB01000002.1"/>
</dbReference>
<protein>
    <submittedName>
        <fullName evidence="3">Uncharacterized protein</fullName>
    </submittedName>
</protein>
<sequence>MSSSEPQQPHSSQAQPPQHGPQPSQQPQFAQPDSQQSWPEQAAQQQYQQAPQQSQQAPQYAQPQYAQHQHGQQGTQQQYAQPSAQPQYAQPQYAQPGTQPQDAQQRYTQAGPQQQRSQSAAGSLNVPGIIALVLLLLTTFIPLLTPALYRAAATSDSFSAISAAISGTNALLLIVAGALAVVGLVVRRLTRWRWAAIGAAVAVAVGFLSFVFSWVGGLVMGAPWFY</sequence>
<feature type="region of interest" description="Disordered" evidence="1">
    <location>
        <begin position="1"/>
        <end position="118"/>
    </location>
</feature>
<gene>
    <name evidence="3" type="ORF">SAMN04488565_2957</name>
</gene>
<feature type="transmembrane region" description="Helical" evidence="2">
    <location>
        <begin position="161"/>
        <end position="186"/>
    </location>
</feature>
<dbReference type="EMBL" id="FNKB01000002">
    <property type="protein sequence ID" value="SDQ53844.1"/>
    <property type="molecule type" value="Genomic_DNA"/>
</dbReference>
<dbReference type="Proteomes" id="UP000182690">
    <property type="component" value="Unassembled WGS sequence"/>
</dbReference>
<evidence type="ECO:0000256" key="1">
    <source>
        <dbReference type="SAM" id="MobiDB-lite"/>
    </source>
</evidence>
<feature type="compositionally biased region" description="Low complexity" evidence="1">
    <location>
        <begin position="1"/>
        <end position="101"/>
    </location>
</feature>
<keyword evidence="2" id="KW-1133">Transmembrane helix</keyword>
<feature type="transmembrane region" description="Helical" evidence="2">
    <location>
        <begin position="124"/>
        <end position="149"/>
    </location>
</feature>
<organism evidence="3 4">
    <name type="scientific">Leucobacter chromiiresistens</name>
    <dbReference type="NCBI Taxonomy" id="1079994"/>
    <lineage>
        <taxon>Bacteria</taxon>
        <taxon>Bacillati</taxon>
        <taxon>Actinomycetota</taxon>
        <taxon>Actinomycetes</taxon>
        <taxon>Micrococcales</taxon>
        <taxon>Microbacteriaceae</taxon>
        <taxon>Leucobacter</taxon>
    </lineage>
</organism>
<keyword evidence="2" id="KW-0812">Transmembrane</keyword>
<evidence type="ECO:0000313" key="4">
    <source>
        <dbReference type="Proteomes" id="UP000182690"/>
    </source>
</evidence>
<feature type="compositionally biased region" description="Polar residues" evidence="1">
    <location>
        <begin position="102"/>
        <end position="118"/>
    </location>
</feature>
<evidence type="ECO:0000313" key="3">
    <source>
        <dbReference type="EMBL" id="SDQ53844.1"/>
    </source>
</evidence>
<evidence type="ECO:0000256" key="2">
    <source>
        <dbReference type="SAM" id="Phobius"/>
    </source>
</evidence>
<feature type="transmembrane region" description="Helical" evidence="2">
    <location>
        <begin position="198"/>
        <end position="225"/>
    </location>
</feature>
<keyword evidence="2" id="KW-0472">Membrane</keyword>
<accession>A0A1H1BPF9</accession>
<reference evidence="3 4" key="1">
    <citation type="submission" date="2016-10" db="EMBL/GenBank/DDBJ databases">
        <authorList>
            <person name="de Groot N.N."/>
        </authorList>
    </citation>
    <scope>NUCLEOTIDE SEQUENCE [LARGE SCALE GENOMIC DNA]</scope>
    <source>
        <strain evidence="3 4">DSM 22788</strain>
    </source>
</reference>